<accession>A0A9X2KRU4</accession>
<dbReference type="Pfam" id="PF25873">
    <property type="entry name" value="WHD_MalT"/>
    <property type="match status" value="1"/>
</dbReference>
<evidence type="ECO:0000313" key="3">
    <source>
        <dbReference type="Proteomes" id="UP001139451"/>
    </source>
</evidence>
<protein>
    <recommendedName>
        <fullName evidence="1">MalT-like winged helix domain-containing protein</fullName>
    </recommendedName>
</protein>
<proteinExistence type="predicted"/>
<reference evidence="2" key="1">
    <citation type="submission" date="2022-05" db="EMBL/GenBank/DDBJ databases">
        <title>Sphingomonas sp. strain MG17 Genome sequencing and assembly.</title>
        <authorList>
            <person name="Kim I."/>
        </authorList>
    </citation>
    <scope>NUCLEOTIDE SEQUENCE</scope>
    <source>
        <strain evidence="2">MG17</strain>
    </source>
</reference>
<sequence length="369" mass="41004">MGEFRQPVGIFIDNADLGKAEETRELVNALAFDADFECHLVLSCATEPPFDLHRAMMELRLTSIGPAELSFEAVDVVALFNEAGVSGLTENMTTLVLSQSEGWPAAVRLMQVLASTGNGLKSLDGGLASEAERLADTLFESLMGRLSPELRNFLSEIAVFASFSPELLSWSTGTRRAGEFLSYLVANNILIVTLDGQGQWFRFHALFRRYLLRQASQNVPAGRLQDVARRGSQWLERHGFIEPSLDLAIQIQDIAPAVRLVEKLSWSLVRQKGYLASFIALAQKVTLLGGTLGTEGSFWLAWALIFERRYEEAREAILAIKARIEASVVSAEHRQTLTAKADLARIVNQTFVIRAPIRNIWTNPEITRR</sequence>
<organism evidence="2 3">
    <name type="scientific">Sphingomonas tagetis</name>
    <dbReference type="NCBI Taxonomy" id="2949092"/>
    <lineage>
        <taxon>Bacteria</taxon>
        <taxon>Pseudomonadati</taxon>
        <taxon>Pseudomonadota</taxon>
        <taxon>Alphaproteobacteria</taxon>
        <taxon>Sphingomonadales</taxon>
        <taxon>Sphingomonadaceae</taxon>
        <taxon>Sphingomonas</taxon>
    </lineage>
</organism>
<keyword evidence="3" id="KW-1185">Reference proteome</keyword>
<feature type="domain" description="MalT-like winged helix" evidence="1">
    <location>
        <begin position="140"/>
        <end position="220"/>
    </location>
</feature>
<name>A0A9X2KRU4_9SPHN</name>
<dbReference type="InterPro" id="IPR059106">
    <property type="entry name" value="WHD_MalT"/>
</dbReference>
<evidence type="ECO:0000259" key="1">
    <source>
        <dbReference type="Pfam" id="PF25873"/>
    </source>
</evidence>
<dbReference type="RefSeq" id="WP_254297266.1">
    <property type="nucleotide sequence ID" value="NZ_JAMLDX010000033.1"/>
</dbReference>
<evidence type="ECO:0000313" key="2">
    <source>
        <dbReference type="EMBL" id="MCP3733138.1"/>
    </source>
</evidence>
<dbReference type="AlphaFoldDB" id="A0A9X2KRU4"/>
<dbReference type="EMBL" id="JAMLDX010000033">
    <property type="protein sequence ID" value="MCP3733138.1"/>
    <property type="molecule type" value="Genomic_DNA"/>
</dbReference>
<dbReference type="Proteomes" id="UP001139451">
    <property type="component" value="Unassembled WGS sequence"/>
</dbReference>
<comment type="caution">
    <text evidence="2">The sequence shown here is derived from an EMBL/GenBank/DDBJ whole genome shotgun (WGS) entry which is preliminary data.</text>
</comment>
<gene>
    <name evidence="2" type="ORF">M9978_22290</name>
</gene>